<name>A0ABN8YHI1_RANTA</name>
<protein>
    <submittedName>
        <fullName evidence="2">Uncharacterized protein</fullName>
    </submittedName>
</protein>
<evidence type="ECO:0000313" key="2">
    <source>
        <dbReference type="EMBL" id="CAI9159179.1"/>
    </source>
</evidence>
<keyword evidence="3" id="KW-1185">Reference proteome</keyword>
<dbReference type="EMBL" id="OX459955">
    <property type="protein sequence ID" value="CAI9159179.1"/>
    <property type="molecule type" value="Genomic_DNA"/>
</dbReference>
<feature type="region of interest" description="Disordered" evidence="1">
    <location>
        <begin position="19"/>
        <end position="142"/>
    </location>
</feature>
<evidence type="ECO:0000313" key="3">
    <source>
        <dbReference type="Proteomes" id="UP001176941"/>
    </source>
</evidence>
<sequence length="172" mass="18071">MTGGPRNFSFRVLTEGFRKEQGVPSEHPLLAASEKGPRSVCPHHPRAYREQRPLHICGPTAPNAHPAAPPSGSSAATPHPACASPQGPGPRGAHRPRGRPPWSRGAGREGCECAWGPPLHDRLGAPAQRPYPAAGGSDRGAEDRARLTLLEAGRVGGRWPLGRLGHAVRGCG</sequence>
<reference evidence="2" key="1">
    <citation type="submission" date="2023-04" db="EMBL/GenBank/DDBJ databases">
        <authorList>
            <consortium name="ELIXIR-Norway"/>
        </authorList>
    </citation>
    <scope>NUCLEOTIDE SEQUENCE [LARGE SCALE GENOMIC DNA]</scope>
</reference>
<gene>
    <name evidence="2" type="ORF">MRATA1EN1_LOCUS8141</name>
</gene>
<dbReference type="Proteomes" id="UP001176941">
    <property type="component" value="Chromosome 19"/>
</dbReference>
<feature type="compositionally biased region" description="Low complexity" evidence="1">
    <location>
        <begin position="58"/>
        <end position="81"/>
    </location>
</feature>
<proteinExistence type="predicted"/>
<organism evidence="2 3">
    <name type="scientific">Rangifer tarandus platyrhynchus</name>
    <name type="common">Svalbard reindeer</name>
    <dbReference type="NCBI Taxonomy" id="3082113"/>
    <lineage>
        <taxon>Eukaryota</taxon>
        <taxon>Metazoa</taxon>
        <taxon>Chordata</taxon>
        <taxon>Craniata</taxon>
        <taxon>Vertebrata</taxon>
        <taxon>Euteleostomi</taxon>
        <taxon>Mammalia</taxon>
        <taxon>Eutheria</taxon>
        <taxon>Laurasiatheria</taxon>
        <taxon>Artiodactyla</taxon>
        <taxon>Ruminantia</taxon>
        <taxon>Pecora</taxon>
        <taxon>Cervidae</taxon>
        <taxon>Odocoileinae</taxon>
        <taxon>Rangifer</taxon>
    </lineage>
</organism>
<accession>A0ABN8YHI1</accession>
<evidence type="ECO:0000256" key="1">
    <source>
        <dbReference type="SAM" id="MobiDB-lite"/>
    </source>
</evidence>